<evidence type="ECO:0000256" key="2">
    <source>
        <dbReference type="SAM" id="SignalP"/>
    </source>
</evidence>
<feature type="compositionally biased region" description="Polar residues" evidence="1">
    <location>
        <begin position="233"/>
        <end position="243"/>
    </location>
</feature>
<dbReference type="EMBL" id="JACIGY010000001">
    <property type="protein sequence ID" value="MBB4409990.1"/>
    <property type="molecule type" value="Genomic_DNA"/>
</dbReference>
<gene>
    <name evidence="3" type="ORF">GGE31_000461</name>
    <name evidence="4" type="ORF">GGE35_000459</name>
</gene>
<feature type="compositionally biased region" description="Polar residues" evidence="1">
    <location>
        <begin position="171"/>
        <end position="189"/>
    </location>
</feature>
<evidence type="ECO:0000313" key="3">
    <source>
        <dbReference type="EMBL" id="MBB4409990.1"/>
    </source>
</evidence>
<keyword evidence="5" id="KW-1185">Reference proteome</keyword>
<dbReference type="Proteomes" id="UP000524535">
    <property type="component" value="Unassembled WGS sequence"/>
</dbReference>
<dbReference type="Proteomes" id="UP000576087">
    <property type="component" value="Unassembled WGS sequence"/>
</dbReference>
<organism evidence="4 6">
    <name type="scientific">Aliirhizobium cellulosilyticum</name>
    <dbReference type="NCBI Taxonomy" id="393664"/>
    <lineage>
        <taxon>Bacteria</taxon>
        <taxon>Pseudomonadati</taxon>
        <taxon>Pseudomonadota</taxon>
        <taxon>Alphaproteobacteria</taxon>
        <taxon>Hyphomicrobiales</taxon>
        <taxon>Rhizobiaceae</taxon>
        <taxon>Aliirhizobium</taxon>
    </lineage>
</organism>
<feature type="region of interest" description="Disordered" evidence="1">
    <location>
        <begin position="140"/>
        <end position="243"/>
    </location>
</feature>
<reference evidence="5 6" key="1">
    <citation type="submission" date="2020-08" db="EMBL/GenBank/DDBJ databases">
        <title>Genomic Encyclopedia of Type Strains, Phase IV (KMG-V): Genome sequencing to study the core and pangenomes of soil and plant-associated prokaryotes.</title>
        <authorList>
            <person name="Whitman W."/>
        </authorList>
    </citation>
    <scope>NUCLEOTIDE SEQUENCE [LARGE SCALE GENOMIC DNA]</scope>
    <source>
        <strain evidence="3 5">SEMIA 444</strain>
        <strain evidence="4 6">SEMIA 452</strain>
    </source>
</reference>
<dbReference type="RefSeq" id="WP_183833724.1">
    <property type="nucleotide sequence ID" value="NZ_JACIGY010000001.1"/>
</dbReference>
<evidence type="ECO:0000313" key="4">
    <source>
        <dbReference type="EMBL" id="MBB4444677.1"/>
    </source>
</evidence>
<sequence>MTFSKPQMLTSLMLASLLAPQAAFSRDVEVCANLYRRLNSTPQIIGTSSNVRRYAQDLSALNADIRQLRIDMRRQGCGSGSIVTFGAPSDGDDECGYMQDTLQRLEDERAAITEQRNNTRSLLQPSEERVAILSAIRSNNCTPTDLDTQTELDDKERLRIRGLALPRPGEETQTGPKVDDPNSSITHLGSASPAPAREAPVQFPPDRPYDPGKKIRSVGPQFFPEEDIDLANPKSSGPQQLQP</sequence>
<comment type="caution">
    <text evidence="4">The sequence shown here is derived from an EMBL/GenBank/DDBJ whole genome shotgun (WGS) entry which is preliminary data.</text>
</comment>
<dbReference type="EMBL" id="JACIHM010000001">
    <property type="protein sequence ID" value="MBB4444677.1"/>
    <property type="molecule type" value="Genomic_DNA"/>
</dbReference>
<accession>A0A7W6UWW0</accession>
<name>A0A7W6UWW0_9HYPH</name>
<feature type="chain" id="PRO_5036214295" evidence="2">
    <location>
        <begin position="26"/>
        <end position="243"/>
    </location>
</feature>
<evidence type="ECO:0000256" key="1">
    <source>
        <dbReference type="SAM" id="MobiDB-lite"/>
    </source>
</evidence>
<protein>
    <submittedName>
        <fullName evidence="4">Uncharacterized protein</fullName>
    </submittedName>
</protein>
<proteinExistence type="predicted"/>
<evidence type="ECO:0000313" key="5">
    <source>
        <dbReference type="Proteomes" id="UP000524535"/>
    </source>
</evidence>
<dbReference type="AlphaFoldDB" id="A0A7W6UWW0"/>
<feature type="signal peptide" evidence="2">
    <location>
        <begin position="1"/>
        <end position="25"/>
    </location>
</feature>
<keyword evidence="2" id="KW-0732">Signal</keyword>
<evidence type="ECO:0000313" key="6">
    <source>
        <dbReference type="Proteomes" id="UP000576087"/>
    </source>
</evidence>